<keyword evidence="5" id="KW-1185">Reference proteome</keyword>
<dbReference type="InterPro" id="IPR050439">
    <property type="entry name" value="ADAMTS_ADAMTS-like"/>
</dbReference>
<dbReference type="PANTHER" id="PTHR13723:SF281">
    <property type="entry name" value="PAPILIN"/>
    <property type="match status" value="1"/>
</dbReference>
<dbReference type="SMART" id="SM00209">
    <property type="entry name" value="TSP1"/>
    <property type="match status" value="5"/>
</dbReference>
<gene>
    <name evidence="6" type="primary">LOC103523253</name>
</gene>
<dbReference type="GO" id="GO:0005576">
    <property type="term" value="C:extracellular region"/>
    <property type="evidence" value="ECO:0007669"/>
    <property type="project" value="UniProtKB-SubCell"/>
</dbReference>
<feature type="non-terminal residue" evidence="6">
    <location>
        <position position="312"/>
    </location>
</feature>
<evidence type="ECO:0000313" key="6">
    <source>
        <dbReference type="RefSeq" id="XP_008486536.2"/>
    </source>
</evidence>
<dbReference type="SUPFAM" id="SSF82895">
    <property type="entry name" value="TSP-1 type 1 repeat"/>
    <property type="match status" value="6"/>
</dbReference>
<proteinExistence type="predicted"/>
<accession>A0A1S3DR49</accession>
<dbReference type="PROSITE" id="PS50092">
    <property type="entry name" value="TSP1"/>
    <property type="match status" value="5"/>
</dbReference>
<keyword evidence="3" id="KW-0732">Signal</keyword>
<evidence type="ECO:0000256" key="4">
    <source>
        <dbReference type="ARBA" id="ARBA00022737"/>
    </source>
</evidence>
<sequence length="312" mass="34981">CSEPCGHGKQSRQAVCVRRVRNEYVMAADSYCVTSERPLTQQSCMLTQCPRWYAGEWSPCSEPCGHGKQSRQAVCVRRVRNEYVMAADSYCVTSERPLTQQSCMLTQCPRWYCSSTCGPGYKSRTVRCSSQQEDDCAPHEKPPNQVPCDSGPCQSFTWLATEWSEQCSEECGTGLQTRQVHCTAGPDKEHLCDVQARPVTLRPCSSDKDCGGKWFTGPWSQCSEPCGHGKQSRQAVCVRRVRNEYVMAADSYCVTSERPLTQQSCMLTQCPRWYAGEWSPCSMPCDTGVQKREVQCLDGEEQPSQGCTEQTK</sequence>
<evidence type="ECO:0000313" key="5">
    <source>
        <dbReference type="Proteomes" id="UP000079169"/>
    </source>
</evidence>
<dbReference type="RefSeq" id="XP_008486536.2">
    <property type="nucleotide sequence ID" value="XM_008488314.2"/>
</dbReference>
<protein>
    <submittedName>
        <fullName evidence="6">Thrombospondin type-1 domain-containing protein 4-like</fullName>
    </submittedName>
</protein>
<dbReference type="Proteomes" id="UP000079169">
    <property type="component" value="Unplaced"/>
</dbReference>
<dbReference type="GO" id="GO:0006508">
    <property type="term" value="P:proteolysis"/>
    <property type="evidence" value="ECO:0007669"/>
    <property type="project" value="TreeGrafter"/>
</dbReference>
<dbReference type="GO" id="GO:0004222">
    <property type="term" value="F:metalloendopeptidase activity"/>
    <property type="evidence" value="ECO:0007669"/>
    <property type="project" value="TreeGrafter"/>
</dbReference>
<name>A0A1S3DR49_DIACI</name>
<dbReference type="InterPro" id="IPR036383">
    <property type="entry name" value="TSP1_rpt_sf"/>
</dbReference>
<dbReference type="GO" id="GO:0030198">
    <property type="term" value="P:extracellular matrix organization"/>
    <property type="evidence" value="ECO:0007669"/>
    <property type="project" value="TreeGrafter"/>
</dbReference>
<keyword evidence="2" id="KW-0964">Secreted</keyword>
<reference evidence="6" key="1">
    <citation type="submission" date="2025-08" db="UniProtKB">
        <authorList>
            <consortium name="RefSeq"/>
        </authorList>
    </citation>
    <scope>IDENTIFICATION</scope>
</reference>
<evidence type="ECO:0000256" key="1">
    <source>
        <dbReference type="ARBA" id="ARBA00004613"/>
    </source>
</evidence>
<dbReference type="InterPro" id="IPR000884">
    <property type="entry name" value="TSP1_rpt"/>
</dbReference>
<dbReference type="PANTHER" id="PTHR13723">
    <property type="entry name" value="ADAMTS A DISINTEGRIN AND METALLOPROTEASE WITH THROMBOSPONDIN MOTIFS PROTEASE"/>
    <property type="match status" value="1"/>
</dbReference>
<organism evidence="5 6">
    <name type="scientific">Diaphorina citri</name>
    <name type="common">Asian citrus psyllid</name>
    <dbReference type="NCBI Taxonomy" id="121845"/>
    <lineage>
        <taxon>Eukaryota</taxon>
        <taxon>Metazoa</taxon>
        <taxon>Ecdysozoa</taxon>
        <taxon>Arthropoda</taxon>
        <taxon>Hexapoda</taxon>
        <taxon>Insecta</taxon>
        <taxon>Pterygota</taxon>
        <taxon>Neoptera</taxon>
        <taxon>Paraneoptera</taxon>
        <taxon>Hemiptera</taxon>
        <taxon>Sternorrhyncha</taxon>
        <taxon>Psylloidea</taxon>
        <taxon>Psyllidae</taxon>
        <taxon>Diaphorininae</taxon>
        <taxon>Diaphorina</taxon>
    </lineage>
</organism>
<dbReference type="PaxDb" id="121845-A0A1S3DR49"/>
<dbReference type="KEGG" id="dci:103523253"/>
<dbReference type="GeneID" id="103523253"/>
<dbReference type="Gene3D" id="2.20.100.10">
    <property type="entry name" value="Thrombospondin type-1 (TSP1) repeat"/>
    <property type="match status" value="5"/>
</dbReference>
<evidence type="ECO:0000256" key="2">
    <source>
        <dbReference type="ARBA" id="ARBA00022525"/>
    </source>
</evidence>
<dbReference type="FunFam" id="2.20.100.10:FF:000005">
    <property type="entry name" value="ADAM metallopeptidase with thrombospondin type 1 motif 9"/>
    <property type="match status" value="2"/>
</dbReference>
<dbReference type="GO" id="GO:0031012">
    <property type="term" value="C:extracellular matrix"/>
    <property type="evidence" value="ECO:0007669"/>
    <property type="project" value="TreeGrafter"/>
</dbReference>
<evidence type="ECO:0000256" key="3">
    <source>
        <dbReference type="ARBA" id="ARBA00022729"/>
    </source>
</evidence>
<keyword evidence="4" id="KW-0677">Repeat</keyword>
<comment type="subcellular location">
    <subcellularLocation>
        <location evidence="1">Secreted</location>
    </subcellularLocation>
</comment>
<dbReference type="AlphaFoldDB" id="A0A1S3DR49"/>
<feature type="non-terminal residue" evidence="6">
    <location>
        <position position="1"/>
    </location>
</feature>
<dbReference type="STRING" id="121845.A0A1S3DR49"/>
<dbReference type="Pfam" id="PF19030">
    <property type="entry name" value="TSP1_ADAMTS"/>
    <property type="match status" value="6"/>
</dbReference>